<reference evidence="1" key="1">
    <citation type="submission" date="2021-03" db="EMBL/GenBank/DDBJ databases">
        <authorList>
            <consortium name="DOE Joint Genome Institute"/>
            <person name="Ahrendt S."/>
            <person name="Looney B.P."/>
            <person name="Miyauchi S."/>
            <person name="Morin E."/>
            <person name="Drula E."/>
            <person name="Courty P.E."/>
            <person name="Chicoki N."/>
            <person name="Fauchery L."/>
            <person name="Kohler A."/>
            <person name="Kuo A."/>
            <person name="Labutti K."/>
            <person name="Pangilinan J."/>
            <person name="Lipzen A."/>
            <person name="Riley R."/>
            <person name="Andreopoulos W."/>
            <person name="He G."/>
            <person name="Johnson J."/>
            <person name="Barry K.W."/>
            <person name="Grigoriev I.V."/>
            <person name="Nagy L."/>
            <person name="Hibbett D."/>
            <person name="Henrissat B."/>
            <person name="Matheny P.B."/>
            <person name="Labbe J."/>
            <person name="Martin F."/>
        </authorList>
    </citation>
    <scope>NUCLEOTIDE SEQUENCE</scope>
    <source>
        <strain evidence="1">HHB10654</strain>
    </source>
</reference>
<dbReference type="EMBL" id="MU277382">
    <property type="protein sequence ID" value="KAI0054604.1"/>
    <property type="molecule type" value="Genomic_DNA"/>
</dbReference>
<sequence>MSKRARGIKESAIRGELLGKAHLSYRSREREPARTDDMVYEESRLSTRCSDVEGDIRDANPDDWIPTYVKRLQAILEERLSEANDFVGGGSENGDDIEDSERLRRMHAHRRLVAGVHQEIEIIKQGVEARSTATLDRAFILQGCRLNKTAFRRLYGF</sequence>
<evidence type="ECO:0000313" key="1">
    <source>
        <dbReference type="EMBL" id="KAI0054604.1"/>
    </source>
</evidence>
<accession>A0ACB8SDP4</accession>
<comment type="caution">
    <text evidence="1">The sequence shown here is derived from an EMBL/GenBank/DDBJ whole genome shotgun (WGS) entry which is preliminary data.</text>
</comment>
<name>A0ACB8SDP4_9AGAM</name>
<protein>
    <submittedName>
        <fullName evidence="1">Uncharacterized protein</fullName>
    </submittedName>
</protein>
<evidence type="ECO:0000313" key="2">
    <source>
        <dbReference type="Proteomes" id="UP000814140"/>
    </source>
</evidence>
<dbReference type="Proteomes" id="UP000814140">
    <property type="component" value="Unassembled WGS sequence"/>
</dbReference>
<proteinExistence type="predicted"/>
<organism evidence="1 2">
    <name type="scientific">Artomyces pyxidatus</name>
    <dbReference type="NCBI Taxonomy" id="48021"/>
    <lineage>
        <taxon>Eukaryota</taxon>
        <taxon>Fungi</taxon>
        <taxon>Dikarya</taxon>
        <taxon>Basidiomycota</taxon>
        <taxon>Agaricomycotina</taxon>
        <taxon>Agaricomycetes</taxon>
        <taxon>Russulales</taxon>
        <taxon>Auriscalpiaceae</taxon>
        <taxon>Artomyces</taxon>
    </lineage>
</organism>
<reference evidence="1" key="2">
    <citation type="journal article" date="2022" name="New Phytol.">
        <title>Evolutionary transition to the ectomycorrhizal habit in the genomes of a hyperdiverse lineage of mushroom-forming fungi.</title>
        <authorList>
            <person name="Looney B."/>
            <person name="Miyauchi S."/>
            <person name="Morin E."/>
            <person name="Drula E."/>
            <person name="Courty P.E."/>
            <person name="Kohler A."/>
            <person name="Kuo A."/>
            <person name="LaButti K."/>
            <person name="Pangilinan J."/>
            <person name="Lipzen A."/>
            <person name="Riley R."/>
            <person name="Andreopoulos W."/>
            <person name="He G."/>
            <person name="Johnson J."/>
            <person name="Nolan M."/>
            <person name="Tritt A."/>
            <person name="Barry K.W."/>
            <person name="Grigoriev I.V."/>
            <person name="Nagy L.G."/>
            <person name="Hibbett D."/>
            <person name="Henrissat B."/>
            <person name="Matheny P.B."/>
            <person name="Labbe J."/>
            <person name="Martin F.M."/>
        </authorList>
    </citation>
    <scope>NUCLEOTIDE SEQUENCE</scope>
    <source>
        <strain evidence="1">HHB10654</strain>
    </source>
</reference>
<gene>
    <name evidence="1" type="ORF">BV25DRAFT_1843543</name>
</gene>
<keyword evidence="2" id="KW-1185">Reference proteome</keyword>